<comment type="caution">
    <text evidence="2">The sequence shown here is derived from an EMBL/GenBank/DDBJ whole genome shotgun (WGS) entry which is preliminary data.</text>
</comment>
<feature type="region of interest" description="Disordered" evidence="1">
    <location>
        <begin position="453"/>
        <end position="503"/>
    </location>
</feature>
<dbReference type="GO" id="GO:0042775">
    <property type="term" value="P:mitochondrial ATP synthesis coupled electron transport"/>
    <property type="evidence" value="ECO:0007669"/>
    <property type="project" value="TreeGrafter"/>
</dbReference>
<feature type="compositionally biased region" description="Basic residues" evidence="1">
    <location>
        <begin position="217"/>
        <end position="226"/>
    </location>
</feature>
<sequence>MTGGPMASTQQQLGGEKNLNHFMKINAKMMFECGCRDVRCEGISKANLERGRDRTIAHQADVVAAEKKKVVQVDKQTVASPKKSSPSSHPSAAAAGETRVGIKSRVADKGVTQFPLSKTLVEFPLRAPFPAVEGVVGAAVGDAKEKKMEEEKLPSSIGSVSDSYSSSSESDSSASSDSEGEEDAAEVPVKTEVGFPVRGPNQTEMHNVNKGKVPTAMKKKAIHAKPNRTVLPAGLHRDKSPKGDGPTSVSPLSKLDKLQSAISKPTIELRHTKPVTKVNSFSGAPAAAAPVPGPRKIKVVKKGATVVGNLECPPAKGLPLESHEEVLKDHAPVVGTEAIMVKPSLDSSMQSASFSTKESVTSQDCANQREEMVTPPHTEFRSVPGVKFEIVEPRVTPEIAGEILKPRTAPGDEATEIQEASTIPDEATEIQEASTIPDEATEIQEASTIPDKATEIQEASTIPDKATEIQEASTIPDKATEIQEASTIPDKATEIQESSTIPDKAAKVLETQLNSEKATDMLEPSSISQVAETVDSNATPSKGPGEQDPASDAITETVALSTPPGTEAAVGHQEEVFDNSTYRNLQHHSFTPFTFIDIDVELSKFRLPQPTSGRPSPRH</sequence>
<dbReference type="GO" id="GO:0045271">
    <property type="term" value="C:respiratory chain complex I"/>
    <property type="evidence" value="ECO:0007669"/>
    <property type="project" value="InterPro"/>
</dbReference>
<organism evidence="2 3">
    <name type="scientific">Pleurodeles waltl</name>
    <name type="common">Iberian ribbed newt</name>
    <dbReference type="NCBI Taxonomy" id="8319"/>
    <lineage>
        <taxon>Eukaryota</taxon>
        <taxon>Metazoa</taxon>
        <taxon>Chordata</taxon>
        <taxon>Craniata</taxon>
        <taxon>Vertebrata</taxon>
        <taxon>Euteleostomi</taxon>
        <taxon>Amphibia</taxon>
        <taxon>Batrachia</taxon>
        <taxon>Caudata</taxon>
        <taxon>Salamandroidea</taxon>
        <taxon>Salamandridae</taxon>
        <taxon>Pleurodelinae</taxon>
        <taxon>Pleurodeles</taxon>
    </lineage>
</organism>
<reference evidence="2" key="1">
    <citation type="journal article" date="2022" name="bioRxiv">
        <title>Sequencing and chromosome-scale assembly of the giantPleurodeles waltlgenome.</title>
        <authorList>
            <person name="Brown T."/>
            <person name="Elewa A."/>
            <person name="Iarovenko S."/>
            <person name="Subramanian E."/>
            <person name="Araus A.J."/>
            <person name="Petzold A."/>
            <person name="Susuki M."/>
            <person name="Suzuki K.-i.T."/>
            <person name="Hayashi T."/>
            <person name="Toyoda A."/>
            <person name="Oliveira C."/>
            <person name="Osipova E."/>
            <person name="Leigh N.D."/>
            <person name="Simon A."/>
            <person name="Yun M.H."/>
        </authorList>
    </citation>
    <scope>NUCLEOTIDE SEQUENCE</scope>
    <source>
        <strain evidence="2">20211129_DDA</strain>
        <tissue evidence="2">Liver</tissue>
    </source>
</reference>
<protein>
    <recommendedName>
        <fullName evidence="4">NADH dehydrogenase [ubiquinone] flavoprotein 3, mitochondrial</fullName>
    </recommendedName>
</protein>
<name>A0AAV7NBU7_PLEWA</name>
<evidence type="ECO:0000313" key="2">
    <source>
        <dbReference type="EMBL" id="KAJ1112052.1"/>
    </source>
</evidence>
<dbReference type="AlphaFoldDB" id="A0AAV7NBU7"/>
<dbReference type="Proteomes" id="UP001066276">
    <property type="component" value="Chromosome 8"/>
</dbReference>
<evidence type="ECO:0000256" key="1">
    <source>
        <dbReference type="SAM" id="MobiDB-lite"/>
    </source>
</evidence>
<accession>A0AAV7NBU7</accession>
<feature type="compositionally biased region" description="Low complexity" evidence="1">
    <location>
        <begin position="75"/>
        <end position="95"/>
    </location>
</feature>
<dbReference type="EMBL" id="JANPWB010000012">
    <property type="protein sequence ID" value="KAJ1112052.1"/>
    <property type="molecule type" value="Genomic_DNA"/>
</dbReference>
<feature type="region of interest" description="Disordered" evidence="1">
    <location>
        <begin position="515"/>
        <end position="555"/>
    </location>
</feature>
<gene>
    <name evidence="2" type="ORF">NDU88_000323</name>
</gene>
<evidence type="ECO:0008006" key="4">
    <source>
        <dbReference type="Google" id="ProtNLM"/>
    </source>
</evidence>
<evidence type="ECO:0000313" key="3">
    <source>
        <dbReference type="Proteomes" id="UP001066276"/>
    </source>
</evidence>
<feature type="compositionally biased region" description="Basic and acidic residues" evidence="1">
    <location>
        <begin position="142"/>
        <end position="153"/>
    </location>
</feature>
<proteinExistence type="predicted"/>
<dbReference type="Pfam" id="PF15880">
    <property type="entry name" value="NDUFV3"/>
    <property type="match status" value="1"/>
</dbReference>
<keyword evidence="3" id="KW-1185">Reference proteome</keyword>
<dbReference type="InterPro" id="IPR026193">
    <property type="entry name" value="NDUFV3"/>
</dbReference>
<feature type="compositionally biased region" description="Polar residues" evidence="1">
    <location>
        <begin position="525"/>
        <end position="540"/>
    </location>
</feature>
<feature type="compositionally biased region" description="Low complexity" evidence="1">
    <location>
        <begin position="155"/>
        <end position="177"/>
    </location>
</feature>
<dbReference type="PANTHER" id="PTHR17117:SF3">
    <property type="entry name" value="NADH DEHYDROGENASE [UBIQUINONE] FLAVOPROTEIN 3, MITOCHONDRIAL"/>
    <property type="match status" value="1"/>
</dbReference>
<dbReference type="PANTHER" id="PTHR17117">
    <property type="entry name" value="NADH-UBIQUINONE OXIDOREDUCTASE"/>
    <property type="match status" value="1"/>
</dbReference>
<feature type="region of interest" description="Disordered" evidence="1">
    <location>
        <begin position="75"/>
        <end position="99"/>
    </location>
</feature>
<dbReference type="GO" id="GO:0005739">
    <property type="term" value="C:mitochondrion"/>
    <property type="evidence" value="ECO:0007669"/>
    <property type="project" value="InterPro"/>
</dbReference>
<feature type="region of interest" description="Disordered" evidence="1">
    <location>
        <begin position="142"/>
        <end position="255"/>
    </location>
</feature>